<dbReference type="EMBL" id="VCKY01000021">
    <property type="protein sequence ID" value="TMR23241.1"/>
    <property type="molecule type" value="Genomic_DNA"/>
</dbReference>
<evidence type="ECO:0000313" key="2">
    <source>
        <dbReference type="Proteomes" id="UP000309128"/>
    </source>
</evidence>
<reference evidence="1 2" key="1">
    <citation type="submission" date="2019-05" db="EMBL/GenBank/DDBJ databases">
        <title>Draft genome sequence of Nonomuraea turkmeniaca DSM 43926.</title>
        <authorList>
            <person name="Saricaoglu S."/>
            <person name="Isik K."/>
        </authorList>
    </citation>
    <scope>NUCLEOTIDE SEQUENCE [LARGE SCALE GENOMIC DNA]</scope>
    <source>
        <strain evidence="1 2">DSM 43926</strain>
    </source>
</reference>
<organism evidence="1 2">
    <name type="scientific">Nonomuraea turkmeniaca</name>
    <dbReference type="NCBI Taxonomy" id="103838"/>
    <lineage>
        <taxon>Bacteria</taxon>
        <taxon>Bacillati</taxon>
        <taxon>Actinomycetota</taxon>
        <taxon>Actinomycetes</taxon>
        <taxon>Streptosporangiales</taxon>
        <taxon>Streptosporangiaceae</taxon>
        <taxon>Nonomuraea</taxon>
    </lineage>
</organism>
<keyword evidence="2" id="KW-1185">Reference proteome</keyword>
<evidence type="ECO:0008006" key="3">
    <source>
        <dbReference type="Google" id="ProtNLM"/>
    </source>
</evidence>
<dbReference type="SUPFAM" id="SSF52833">
    <property type="entry name" value="Thioredoxin-like"/>
    <property type="match status" value="1"/>
</dbReference>
<comment type="caution">
    <text evidence="1">The sequence shown here is derived from an EMBL/GenBank/DDBJ whole genome shotgun (WGS) entry which is preliminary data.</text>
</comment>
<dbReference type="AlphaFoldDB" id="A0A5S4FSY9"/>
<dbReference type="InterPro" id="IPR036249">
    <property type="entry name" value="Thioredoxin-like_sf"/>
</dbReference>
<accession>A0A5S4FSY9</accession>
<sequence>MVVADPGEDVAEEIERLGDVARVVVEAPMGDLQSTFKVSGYPTVYVIDADGTVAGTDLDALALVGA</sequence>
<evidence type="ECO:0000313" key="1">
    <source>
        <dbReference type="EMBL" id="TMR23241.1"/>
    </source>
</evidence>
<proteinExistence type="predicted"/>
<dbReference type="Proteomes" id="UP000309128">
    <property type="component" value="Unassembled WGS sequence"/>
</dbReference>
<name>A0A5S4FSY9_9ACTN</name>
<protein>
    <recommendedName>
        <fullName evidence="3">TlpA family protein disulfide reductase</fullName>
    </recommendedName>
</protein>
<dbReference type="OrthoDB" id="128449at2"/>
<dbReference type="Gene3D" id="3.40.30.10">
    <property type="entry name" value="Glutaredoxin"/>
    <property type="match status" value="1"/>
</dbReference>
<gene>
    <name evidence="1" type="ORF">ETD86_09040</name>
</gene>
<dbReference type="RefSeq" id="WP_138665650.1">
    <property type="nucleotide sequence ID" value="NZ_VCKY01000021.1"/>
</dbReference>